<name>S0F6U0_9BACT</name>
<proteinExistence type="predicted"/>
<dbReference type="Proteomes" id="UP000014073">
    <property type="component" value="Unassembled WGS sequence"/>
</dbReference>
<keyword evidence="3" id="KW-1185">Reference proteome</keyword>
<reference evidence="2 3" key="1">
    <citation type="submission" date="2008-12" db="EMBL/GenBank/DDBJ databases">
        <authorList>
            <person name="Fulton L."/>
            <person name="Clifton S."/>
            <person name="Fulton B."/>
            <person name="Xu J."/>
            <person name="Minx P."/>
            <person name="Pepin K.H."/>
            <person name="Johnson M."/>
            <person name="Bhonagiri V."/>
            <person name="Nash W.E."/>
            <person name="Mardis E.R."/>
            <person name="Wilson R.K."/>
        </authorList>
    </citation>
    <scope>NUCLEOTIDE SEQUENCE [LARGE SCALE GENOMIC DNA]</scope>
    <source>
        <strain evidence="2 3">DSM 18228</strain>
    </source>
</reference>
<comment type="caution">
    <text evidence="2">The sequence shown here is derived from an EMBL/GenBank/DDBJ whole genome shotgun (WGS) entry which is preliminary data.</text>
</comment>
<evidence type="ECO:0000313" key="3">
    <source>
        <dbReference type="Proteomes" id="UP000014073"/>
    </source>
</evidence>
<dbReference type="HOGENOM" id="CLU_1829305_0_0_10"/>
<feature type="region of interest" description="Disordered" evidence="1">
    <location>
        <begin position="85"/>
        <end position="122"/>
    </location>
</feature>
<gene>
    <name evidence="2" type="ORF">BACCOPRO_00881</name>
</gene>
<dbReference type="AlphaFoldDB" id="S0F6U0"/>
<dbReference type="EMBL" id="ACBW01000067">
    <property type="protein sequence ID" value="EEF75392.1"/>
    <property type="molecule type" value="Genomic_DNA"/>
</dbReference>
<protein>
    <submittedName>
        <fullName evidence="2">Uncharacterized protein</fullName>
    </submittedName>
</protein>
<feature type="non-terminal residue" evidence="2">
    <location>
        <position position="1"/>
    </location>
</feature>
<evidence type="ECO:0000256" key="1">
    <source>
        <dbReference type="SAM" id="MobiDB-lite"/>
    </source>
</evidence>
<sequence length="141" mass="14702">EGAAGALAQGFAPAKIPHERSELRRLWQGMRSTLATLRKIRAPGGRRAPLKPGSSAAAQVDRACEGARKAARAVVAAVPVPHQTAELSSGSGTCRGGGWAEGGRSARERSGMKRRPEEPGRARCGAVVTLPFPSSAITFYS</sequence>
<organism evidence="2 3">
    <name type="scientific">Phocaeicola coprophilus DSM 18228 = JCM 13818</name>
    <dbReference type="NCBI Taxonomy" id="547042"/>
    <lineage>
        <taxon>Bacteria</taxon>
        <taxon>Pseudomonadati</taxon>
        <taxon>Bacteroidota</taxon>
        <taxon>Bacteroidia</taxon>
        <taxon>Bacteroidales</taxon>
        <taxon>Bacteroidaceae</taxon>
        <taxon>Phocaeicola</taxon>
    </lineage>
</organism>
<accession>S0F6U0</accession>
<feature type="compositionally biased region" description="Basic and acidic residues" evidence="1">
    <location>
        <begin position="104"/>
        <end position="121"/>
    </location>
</feature>
<evidence type="ECO:0000313" key="2">
    <source>
        <dbReference type="EMBL" id="EEF75392.1"/>
    </source>
</evidence>